<feature type="transmembrane region" description="Helical" evidence="2">
    <location>
        <begin position="12"/>
        <end position="32"/>
    </location>
</feature>
<evidence type="ECO:0000256" key="2">
    <source>
        <dbReference type="SAM" id="Phobius"/>
    </source>
</evidence>
<accession>A2DT43</accession>
<evidence type="ECO:0000313" key="3">
    <source>
        <dbReference type="EMBL" id="EAY16450.1"/>
    </source>
</evidence>
<dbReference type="InterPro" id="IPR036259">
    <property type="entry name" value="MFS_trans_sf"/>
</dbReference>
<keyword evidence="4" id="KW-1185">Reference proteome</keyword>
<protein>
    <submittedName>
        <fullName evidence="3">Uncharacterized protein</fullName>
    </submittedName>
</protein>
<dbReference type="Proteomes" id="UP000001542">
    <property type="component" value="Unassembled WGS sequence"/>
</dbReference>
<dbReference type="RefSeq" id="XP_001328673.1">
    <property type="nucleotide sequence ID" value="XM_001328638.1"/>
</dbReference>
<gene>
    <name evidence="3" type="ORF">TVAG_004810</name>
</gene>
<dbReference type="VEuPathDB" id="TrichDB:TVAGG3_0648620"/>
<feature type="transmembrane region" description="Helical" evidence="2">
    <location>
        <begin position="68"/>
        <end position="87"/>
    </location>
</feature>
<reference evidence="3" key="2">
    <citation type="journal article" date="2007" name="Science">
        <title>Draft genome sequence of the sexually transmitted pathogen Trichomonas vaginalis.</title>
        <authorList>
            <person name="Carlton J.M."/>
            <person name="Hirt R.P."/>
            <person name="Silva J.C."/>
            <person name="Delcher A.L."/>
            <person name="Schatz M."/>
            <person name="Zhao Q."/>
            <person name="Wortman J.R."/>
            <person name="Bidwell S.L."/>
            <person name="Alsmark U.C.M."/>
            <person name="Besteiro S."/>
            <person name="Sicheritz-Ponten T."/>
            <person name="Noel C.J."/>
            <person name="Dacks J.B."/>
            <person name="Foster P.G."/>
            <person name="Simillion C."/>
            <person name="Van de Peer Y."/>
            <person name="Miranda-Saavedra D."/>
            <person name="Barton G.J."/>
            <person name="Westrop G.D."/>
            <person name="Mueller S."/>
            <person name="Dessi D."/>
            <person name="Fiori P.L."/>
            <person name="Ren Q."/>
            <person name="Paulsen I."/>
            <person name="Zhang H."/>
            <person name="Bastida-Corcuera F.D."/>
            <person name="Simoes-Barbosa A."/>
            <person name="Brown M.T."/>
            <person name="Hayes R.D."/>
            <person name="Mukherjee M."/>
            <person name="Okumura C.Y."/>
            <person name="Schneider R."/>
            <person name="Smith A.J."/>
            <person name="Vanacova S."/>
            <person name="Villalvazo M."/>
            <person name="Haas B.J."/>
            <person name="Pertea M."/>
            <person name="Feldblyum T.V."/>
            <person name="Utterback T.R."/>
            <person name="Shu C.L."/>
            <person name="Osoegawa K."/>
            <person name="de Jong P.J."/>
            <person name="Hrdy I."/>
            <person name="Horvathova L."/>
            <person name="Zubacova Z."/>
            <person name="Dolezal P."/>
            <person name="Malik S.B."/>
            <person name="Logsdon J.M. Jr."/>
            <person name="Henze K."/>
            <person name="Gupta A."/>
            <person name="Wang C.C."/>
            <person name="Dunne R.L."/>
            <person name="Upcroft J.A."/>
            <person name="Upcroft P."/>
            <person name="White O."/>
            <person name="Salzberg S.L."/>
            <person name="Tang P."/>
            <person name="Chiu C.-H."/>
            <person name="Lee Y.-S."/>
            <person name="Embley T.M."/>
            <person name="Coombs G.H."/>
            <person name="Mottram J.C."/>
            <person name="Tachezy J."/>
            <person name="Fraser-Liggett C.M."/>
            <person name="Johnson P.J."/>
        </authorList>
    </citation>
    <scope>NUCLEOTIDE SEQUENCE [LARGE SCALE GENOMIC DNA]</scope>
    <source>
        <strain evidence="3">G3</strain>
    </source>
</reference>
<proteinExistence type="predicted"/>
<sequence length="191" mass="21680">MSAFLITNNHKPMMGFVSGTYTIISLIGAQFLSMFTDWLSNIQWWTLSAVLSGISLVCIYIFYNNKHIVFCLTSLESFFSSILLAIRMEIIKFYFPRSIRGYLVTMCRTPTLLLSYISLKILVTDRIQIFALISGILMIISSIIGLPFLMIHNNAEVLDSKTKESNEDNSIQVEEDLEEGYNLSEESTISS</sequence>
<feature type="transmembrane region" description="Helical" evidence="2">
    <location>
        <begin position="129"/>
        <end position="151"/>
    </location>
</feature>
<dbReference type="EMBL" id="DS113242">
    <property type="protein sequence ID" value="EAY16450.1"/>
    <property type="molecule type" value="Genomic_DNA"/>
</dbReference>
<keyword evidence="2" id="KW-1133">Transmembrane helix</keyword>
<name>A2DT43_TRIV3</name>
<dbReference type="InParanoid" id="A2DT43"/>
<keyword evidence="2" id="KW-0472">Membrane</keyword>
<feature type="region of interest" description="Disordered" evidence="1">
    <location>
        <begin position="162"/>
        <end position="191"/>
    </location>
</feature>
<dbReference type="SUPFAM" id="SSF103473">
    <property type="entry name" value="MFS general substrate transporter"/>
    <property type="match status" value="1"/>
</dbReference>
<keyword evidence="2" id="KW-0812">Transmembrane</keyword>
<dbReference type="AlphaFoldDB" id="A2DT43"/>
<feature type="transmembrane region" description="Helical" evidence="2">
    <location>
        <begin position="99"/>
        <end position="117"/>
    </location>
</feature>
<reference evidence="3" key="1">
    <citation type="submission" date="2006-10" db="EMBL/GenBank/DDBJ databases">
        <authorList>
            <person name="Amadeo P."/>
            <person name="Zhao Q."/>
            <person name="Wortman J."/>
            <person name="Fraser-Liggett C."/>
            <person name="Carlton J."/>
        </authorList>
    </citation>
    <scope>NUCLEOTIDE SEQUENCE</scope>
    <source>
        <strain evidence="3">G3</strain>
    </source>
</reference>
<dbReference type="VEuPathDB" id="TrichDB:TVAG_004810"/>
<evidence type="ECO:0000313" key="4">
    <source>
        <dbReference type="Proteomes" id="UP000001542"/>
    </source>
</evidence>
<feature type="transmembrane region" description="Helical" evidence="2">
    <location>
        <begin position="44"/>
        <end position="63"/>
    </location>
</feature>
<dbReference type="KEGG" id="tva:4774460"/>
<evidence type="ECO:0000256" key="1">
    <source>
        <dbReference type="SAM" id="MobiDB-lite"/>
    </source>
</evidence>
<organism evidence="3 4">
    <name type="scientific">Trichomonas vaginalis (strain ATCC PRA-98 / G3)</name>
    <dbReference type="NCBI Taxonomy" id="412133"/>
    <lineage>
        <taxon>Eukaryota</taxon>
        <taxon>Metamonada</taxon>
        <taxon>Parabasalia</taxon>
        <taxon>Trichomonadida</taxon>
        <taxon>Trichomonadidae</taxon>
        <taxon>Trichomonas</taxon>
    </lineage>
</organism>